<sequence length="336" mass="37687">MKLIGLTGGVACGKTRSRRKLPVGSWTVWPGRALALSRVAPGKSTVSAVFAENQIPVVDADEIAKKVVQPGKPAYRAILKAFGDGDESSLLLPGPAQELDRKKLREIVFSDATGEKRKLLNHCTHKWIVLRMLWEIFFHYATGMRAVVLDAPLLFERGLDKFCSITVSVWWYAAPPARSLLSRDCRVGPFFAFVQGCLLTSPVRRLGPTNNRVYVGNGVNCAASASPEKSQIERLTKRDGVSEEQARQLISAQLSADEKKRLADYVLDNSGTPQATELQIKRFIFRHEPHWPWTFVQFFFPPIGILSALYVVVRNVWRSYARRRQPQSDPTVKKVK</sequence>
<keyword evidence="2" id="KW-0067">ATP-binding</keyword>
<dbReference type="AlphaFoldDB" id="A0A8H7ZM46"/>
<evidence type="ECO:0000313" key="4">
    <source>
        <dbReference type="EMBL" id="KAG5455463.1"/>
    </source>
</evidence>
<dbReference type="NCBIfam" id="TIGR00152">
    <property type="entry name" value="dephospho-CoA kinase"/>
    <property type="match status" value="1"/>
</dbReference>
<dbReference type="PROSITE" id="PS51219">
    <property type="entry name" value="DPCK"/>
    <property type="match status" value="1"/>
</dbReference>
<keyword evidence="3" id="KW-1133">Transmembrane helix</keyword>
<dbReference type="CDD" id="cd02022">
    <property type="entry name" value="DPCK"/>
    <property type="match status" value="1"/>
</dbReference>
<dbReference type="OrthoDB" id="247245at2759"/>
<feature type="transmembrane region" description="Helical" evidence="3">
    <location>
        <begin position="291"/>
        <end position="313"/>
    </location>
</feature>
<proteinExistence type="inferred from homology"/>
<dbReference type="Proteomes" id="UP000673691">
    <property type="component" value="Unassembled WGS sequence"/>
</dbReference>
<protein>
    <submittedName>
        <fullName evidence="4">Dephospho-CoA kinase-domain-containing protein</fullName>
    </submittedName>
</protein>
<keyword evidence="1" id="KW-0547">Nucleotide-binding</keyword>
<reference evidence="4 5" key="1">
    <citation type="journal article" name="Sci. Rep.">
        <title>Genome-scale phylogenetic analyses confirm Olpidium as the closest living zoosporic fungus to the non-flagellated, terrestrial fungi.</title>
        <authorList>
            <person name="Chang Y."/>
            <person name="Rochon D."/>
            <person name="Sekimoto S."/>
            <person name="Wang Y."/>
            <person name="Chovatia M."/>
            <person name="Sandor L."/>
            <person name="Salamov A."/>
            <person name="Grigoriev I.V."/>
            <person name="Stajich J.E."/>
            <person name="Spatafora J.W."/>
        </authorList>
    </citation>
    <scope>NUCLEOTIDE SEQUENCE [LARGE SCALE GENOMIC DNA]</scope>
    <source>
        <strain evidence="4">S191</strain>
    </source>
</reference>
<keyword evidence="3" id="KW-0812">Transmembrane</keyword>
<organism evidence="4 5">
    <name type="scientific">Olpidium bornovanus</name>
    <dbReference type="NCBI Taxonomy" id="278681"/>
    <lineage>
        <taxon>Eukaryota</taxon>
        <taxon>Fungi</taxon>
        <taxon>Fungi incertae sedis</taxon>
        <taxon>Olpidiomycota</taxon>
        <taxon>Olpidiomycotina</taxon>
        <taxon>Olpidiomycetes</taxon>
        <taxon>Olpidiales</taxon>
        <taxon>Olpidiaceae</taxon>
        <taxon>Olpidium</taxon>
    </lineage>
</organism>
<dbReference type="SUPFAM" id="SSF52540">
    <property type="entry name" value="P-loop containing nucleoside triphosphate hydrolases"/>
    <property type="match status" value="1"/>
</dbReference>
<gene>
    <name evidence="4" type="ORF">BJ554DRAFT_5116</name>
</gene>
<dbReference type="InterPro" id="IPR001977">
    <property type="entry name" value="Depp_CoAkinase"/>
</dbReference>
<dbReference type="EMBL" id="JAEFCI010013346">
    <property type="protein sequence ID" value="KAG5455463.1"/>
    <property type="molecule type" value="Genomic_DNA"/>
</dbReference>
<comment type="caution">
    <text evidence="4">The sequence shown here is derived from an EMBL/GenBank/DDBJ whole genome shotgun (WGS) entry which is preliminary data.</text>
</comment>
<keyword evidence="4" id="KW-0418">Kinase</keyword>
<evidence type="ECO:0000313" key="5">
    <source>
        <dbReference type="Proteomes" id="UP000673691"/>
    </source>
</evidence>
<keyword evidence="4" id="KW-0808">Transferase</keyword>
<keyword evidence="3" id="KW-0472">Membrane</keyword>
<evidence type="ECO:0000256" key="1">
    <source>
        <dbReference type="ARBA" id="ARBA00022741"/>
    </source>
</evidence>
<evidence type="ECO:0000256" key="3">
    <source>
        <dbReference type="SAM" id="Phobius"/>
    </source>
</evidence>
<name>A0A8H7ZM46_9FUNG</name>
<dbReference type="GO" id="GO:0015937">
    <property type="term" value="P:coenzyme A biosynthetic process"/>
    <property type="evidence" value="ECO:0007669"/>
    <property type="project" value="InterPro"/>
</dbReference>
<dbReference type="HAMAP" id="MF_00376">
    <property type="entry name" value="Dephospho_CoA_kinase"/>
    <property type="match status" value="1"/>
</dbReference>
<accession>A0A8H7ZM46</accession>
<dbReference type="InterPro" id="IPR027417">
    <property type="entry name" value="P-loop_NTPase"/>
</dbReference>
<dbReference type="GO" id="GO:0004140">
    <property type="term" value="F:dephospho-CoA kinase activity"/>
    <property type="evidence" value="ECO:0007669"/>
    <property type="project" value="InterPro"/>
</dbReference>
<dbReference type="PANTHER" id="PTHR10695">
    <property type="entry name" value="DEPHOSPHO-COA KINASE-RELATED"/>
    <property type="match status" value="1"/>
</dbReference>
<dbReference type="GO" id="GO:0005524">
    <property type="term" value="F:ATP binding"/>
    <property type="evidence" value="ECO:0007669"/>
    <property type="project" value="UniProtKB-KW"/>
</dbReference>
<dbReference type="Gene3D" id="3.40.50.300">
    <property type="entry name" value="P-loop containing nucleotide triphosphate hydrolases"/>
    <property type="match status" value="2"/>
</dbReference>
<dbReference type="PANTHER" id="PTHR10695:SF46">
    <property type="entry name" value="BIFUNCTIONAL COENZYME A SYNTHASE-RELATED"/>
    <property type="match status" value="1"/>
</dbReference>
<evidence type="ECO:0000256" key="2">
    <source>
        <dbReference type="ARBA" id="ARBA00022840"/>
    </source>
</evidence>
<keyword evidence="5" id="KW-1185">Reference proteome</keyword>
<dbReference type="Pfam" id="PF01121">
    <property type="entry name" value="CoaE"/>
    <property type="match status" value="2"/>
</dbReference>